<evidence type="ECO:0000259" key="1">
    <source>
        <dbReference type="PROSITE" id="PS50181"/>
    </source>
</evidence>
<gene>
    <name evidence="2" type="ORF">GCK72_020797</name>
</gene>
<accession>A0A6A5GG91</accession>
<evidence type="ECO:0000313" key="3">
    <source>
        <dbReference type="Proteomes" id="UP000483820"/>
    </source>
</evidence>
<dbReference type="InterPro" id="IPR040161">
    <property type="entry name" value="FB224"/>
</dbReference>
<dbReference type="GO" id="GO:0045087">
    <property type="term" value="P:innate immune response"/>
    <property type="evidence" value="ECO:0007669"/>
    <property type="project" value="TreeGrafter"/>
</dbReference>
<dbReference type="PANTHER" id="PTHR23015">
    <property type="entry name" value="UNCHARACTERIZED C.ELEGANS PROTEIN"/>
    <property type="match status" value="1"/>
</dbReference>
<dbReference type="AlphaFoldDB" id="A0A6A5GG91"/>
<dbReference type="InterPro" id="IPR001810">
    <property type="entry name" value="F-box_dom"/>
</dbReference>
<dbReference type="Proteomes" id="UP000483820">
    <property type="component" value="Chromosome V"/>
</dbReference>
<dbReference type="SMART" id="SM00256">
    <property type="entry name" value="FBOX"/>
    <property type="match status" value="2"/>
</dbReference>
<dbReference type="PANTHER" id="PTHR23015:SF4">
    <property type="entry name" value="DUF38 DOMAIN-CONTAINING PROTEIN-RELATED"/>
    <property type="match status" value="1"/>
</dbReference>
<organism evidence="2 3">
    <name type="scientific">Caenorhabditis remanei</name>
    <name type="common">Caenorhabditis vulgaris</name>
    <dbReference type="NCBI Taxonomy" id="31234"/>
    <lineage>
        <taxon>Eukaryota</taxon>
        <taxon>Metazoa</taxon>
        <taxon>Ecdysozoa</taxon>
        <taxon>Nematoda</taxon>
        <taxon>Chromadorea</taxon>
        <taxon>Rhabditida</taxon>
        <taxon>Rhabditina</taxon>
        <taxon>Rhabditomorpha</taxon>
        <taxon>Rhabditoidea</taxon>
        <taxon>Rhabditidae</taxon>
        <taxon>Peloderinae</taxon>
        <taxon>Caenorhabditis</taxon>
    </lineage>
</organism>
<dbReference type="Pfam" id="PF00646">
    <property type="entry name" value="F-box"/>
    <property type="match status" value="2"/>
</dbReference>
<sequence>MRNVSDQTSVMDEIVKLEQWKQIRKFMSAGFFVTESLNHFAHLSSLVTLMETVKTDELLSLKERFVASSTRLYFDFKYNKFVDGQRLVEVFGPLMNGKREWEFDAADGLGKVKISVWVPNKSIKIEHMINLLDLPDLAMSNVLGYLDLNAILTLRKVNRGLRAFVDEEKPDFKIKILSIWLEPDNVSLRFFIDEKNPIRIEYWKKGDTTSVSWRRTQIVNLDIMKACANDLEIILKNQKSISKEIGVSFNIPEFQRRADANEYKALLIQRTEPFLADLKRILGSRNHKIQTRLLRMDVIDQFQMMAVLPYLCPETLRVMSLRSSGHVPGHTLKMDEIVKLEQWKRIQKFMSQGFYITESLNHFAHLSSLGHALMKTVKTDELLLLKEIVIASSTPKYFHFNYCEFVDEERLVEVFGPPMNGEKEWQFDAADGRGKVKFNVWHNGGMANLLDLPDLVMSYLLGYLDFNALLTLRKVNRALREFVDEKKPDFKIKTLYILLRPNKVRVSFYFDENDPIRVEYYGKVGDPTSVSCRRRKIVNIDVMKACTNDLEIILKNQKSISKEIGVFFYLQHYKKKSWNDEYDARLKQRTEPFLADFKRILGSRNHKIQTKLLRMDVIDQCQVMAVFPCLCPKTLRDMTLRVLRKVPGQTLEMDQIVKLEQWKRIQRFLSEGFRITEPLHYFAHLSSLNTYMETVSTDELFMLKERFVASSTPLCFNLKFEWFLNGERLEEVFGRLLTREVAWEFDAADGQGKVKIIASGCESIRIEHVRSVL</sequence>
<dbReference type="KEGG" id="crq:GCK72_020797"/>
<feature type="domain" description="F-box" evidence="1">
    <location>
        <begin position="128"/>
        <end position="177"/>
    </location>
</feature>
<evidence type="ECO:0000313" key="2">
    <source>
        <dbReference type="EMBL" id="KAF1754237.1"/>
    </source>
</evidence>
<proteinExistence type="predicted"/>
<comment type="caution">
    <text evidence="2">The sequence shown here is derived from an EMBL/GenBank/DDBJ whole genome shotgun (WGS) entry which is preliminary data.</text>
</comment>
<name>A0A6A5GG91_CAERE</name>
<feature type="domain" description="F-box" evidence="1">
    <location>
        <begin position="446"/>
        <end position="495"/>
    </location>
</feature>
<dbReference type="Pfam" id="PF01827">
    <property type="entry name" value="FTH"/>
    <property type="match status" value="3"/>
</dbReference>
<dbReference type="PROSITE" id="PS50181">
    <property type="entry name" value="FBOX"/>
    <property type="match status" value="2"/>
</dbReference>
<dbReference type="CDD" id="cd22150">
    <property type="entry name" value="F-box_CeFBXA-like"/>
    <property type="match status" value="2"/>
</dbReference>
<dbReference type="GeneID" id="78777012"/>
<protein>
    <recommendedName>
        <fullName evidence="1">F-box domain-containing protein</fullName>
    </recommendedName>
</protein>
<dbReference type="CTD" id="78777012"/>
<dbReference type="InterPro" id="IPR002900">
    <property type="entry name" value="DUF38/FTH_CAE_spp"/>
</dbReference>
<dbReference type="RefSeq" id="XP_053582711.1">
    <property type="nucleotide sequence ID" value="XM_053733798.1"/>
</dbReference>
<reference evidence="2 3" key="1">
    <citation type="submission" date="2019-12" db="EMBL/GenBank/DDBJ databases">
        <title>Chromosome-level assembly of the Caenorhabditis remanei genome.</title>
        <authorList>
            <person name="Teterina A.A."/>
            <person name="Willis J.H."/>
            <person name="Phillips P.C."/>
        </authorList>
    </citation>
    <scope>NUCLEOTIDE SEQUENCE [LARGE SCALE GENOMIC DNA]</scope>
    <source>
        <strain evidence="2 3">PX506</strain>
        <tissue evidence="2">Whole organism</tissue>
    </source>
</reference>
<dbReference type="EMBL" id="WUAV01000005">
    <property type="protein sequence ID" value="KAF1754237.1"/>
    <property type="molecule type" value="Genomic_DNA"/>
</dbReference>